<accession>A0A9Q4L2N0</accession>
<dbReference type="AlphaFoldDB" id="A0A9Q4L2N0"/>
<keyword evidence="3" id="KW-1185">Reference proteome</keyword>
<sequence>MRVRHYIYDSERAEAHVDDVLERLSSRDEGIEYLDVAAADDRDDAIREAMLTVRESVRIGTSPDGIYDDDGNPDFSAGVLVTQEPTGRRGLSVGRAALEALDEEADSDVGEGGASTGER</sequence>
<reference evidence="2" key="1">
    <citation type="submission" date="2022-06" db="EMBL/GenBank/DDBJ databases">
        <title>Natrinema sp. a new haloarchaeum isolate from saline soil.</title>
        <authorList>
            <person name="Strakova D."/>
            <person name="Galisteo C."/>
            <person name="Sanchez-Porro C."/>
            <person name="Ventosa A."/>
        </authorList>
    </citation>
    <scope>NUCLEOTIDE SEQUENCE</scope>
    <source>
        <strain evidence="2">S1CR25-10</strain>
    </source>
</reference>
<organism evidence="2 3">
    <name type="scientific">Natrinema salsiterrestre</name>
    <dbReference type="NCBI Taxonomy" id="2950540"/>
    <lineage>
        <taxon>Archaea</taxon>
        <taxon>Methanobacteriati</taxon>
        <taxon>Methanobacteriota</taxon>
        <taxon>Stenosarchaea group</taxon>
        <taxon>Halobacteria</taxon>
        <taxon>Halobacteriales</taxon>
        <taxon>Natrialbaceae</taxon>
        <taxon>Natrinema</taxon>
    </lineage>
</organism>
<evidence type="ECO:0000313" key="2">
    <source>
        <dbReference type="EMBL" id="MDF9745738.1"/>
    </source>
</evidence>
<evidence type="ECO:0000313" key="3">
    <source>
        <dbReference type="Proteomes" id="UP001154061"/>
    </source>
</evidence>
<name>A0A9Q4L2N0_9EURY</name>
<protein>
    <submittedName>
        <fullName evidence="2">Uncharacterized protein</fullName>
    </submittedName>
</protein>
<feature type="region of interest" description="Disordered" evidence="1">
    <location>
        <begin position="60"/>
        <end position="79"/>
    </location>
</feature>
<dbReference type="EMBL" id="JAMQOT010000002">
    <property type="protein sequence ID" value="MDF9745738.1"/>
    <property type="molecule type" value="Genomic_DNA"/>
</dbReference>
<proteinExistence type="predicted"/>
<dbReference type="Proteomes" id="UP001154061">
    <property type="component" value="Unassembled WGS sequence"/>
</dbReference>
<dbReference type="RefSeq" id="WP_277521217.1">
    <property type="nucleotide sequence ID" value="NZ_JAMQOT010000002.1"/>
</dbReference>
<comment type="caution">
    <text evidence="2">The sequence shown here is derived from an EMBL/GenBank/DDBJ whole genome shotgun (WGS) entry which is preliminary data.</text>
</comment>
<gene>
    <name evidence="2" type="ORF">NDI89_09070</name>
</gene>
<evidence type="ECO:0000256" key="1">
    <source>
        <dbReference type="SAM" id="MobiDB-lite"/>
    </source>
</evidence>